<dbReference type="PANTHER" id="PTHR43280">
    <property type="entry name" value="ARAC-FAMILY TRANSCRIPTIONAL REGULATOR"/>
    <property type="match status" value="1"/>
</dbReference>
<name>A0A7W9J5E3_9ACTN</name>
<reference evidence="5 6" key="1">
    <citation type="submission" date="2020-08" db="EMBL/GenBank/DDBJ databases">
        <title>Sequencing the genomes of 1000 actinobacteria strains.</title>
        <authorList>
            <person name="Klenk H.-P."/>
        </authorList>
    </citation>
    <scope>NUCLEOTIDE SEQUENCE [LARGE SCALE GENOMIC DNA]</scope>
    <source>
        <strain evidence="5 6">DSM 28967</strain>
    </source>
</reference>
<accession>A0A7W9J5E3</accession>
<evidence type="ECO:0000313" key="6">
    <source>
        <dbReference type="Proteomes" id="UP000549971"/>
    </source>
</evidence>
<dbReference type="RefSeq" id="WP_202892985.1">
    <property type="nucleotide sequence ID" value="NZ_JACHMY010000001.1"/>
</dbReference>
<dbReference type="InterPro" id="IPR029062">
    <property type="entry name" value="Class_I_gatase-like"/>
</dbReference>
<keyword evidence="2" id="KW-0238">DNA-binding</keyword>
<dbReference type="PROSITE" id="PS01124">
    <property type="entry name" value="HTH_ARAC_FAMILY_2"/>
    <property type="match status" value="1"/>
</dbReference>
<comment type="caution">
    <text evidence="5">The sequence shown here is derived from an EMBL/GenBank/DDBJ whole genome shotgun (WGS) entry which is preliminary data.</text>
</comment>
<feature type="domain" description="HTH araC/xylS-type" evidence="4">
    <location>
        <begin position="268"/>
        <end position="366"/>
    </location>
</feature>
<dbReference type="PANTHER" id="PTHR43280:SF2">
    <property type="entry name" value="HTH-TYPE TRANSCRIPTIONAL REGULATOR EXSA"/>
    <property type="match status" value="1"/>
</dbReference>
<evidence type="ECO:0000259" key="4">
    <source>
        <dbReference type="PROSITE" id="PS01124"/>
    </source>
</evidence>
<dbReference type="Pfam" id="PF12833">
    <property type="entry name" value="HTH_18"/>
    <property type="match status" value="1"/>
</dbReference>
<dbReference type="SUPFAM" id="SSF52317">
    <property type="entry name" value="Class I glutamine amidotransferase-like"/>
    <property type="match status" value="1"/>
</dbReference>
<evidence type="ECO:0000256" key="3">
    <source>
        <dbReference type="ARBA" id="ARBA00023163"/>
    </source>
</evidence>
<evidence type="ECO:0000256" key="1">
    <source>
        <dbReference type="ARBA" id="ARBA00023015"/>
    </source>
</evidence>
<dbReference type="InterPro" id="IPR018060">
    <property type="entry name" value="HTH_AraC"/>
</dbReference>
<dbReference type="Gene3D" id="1.10.10.60">
    <property type="entry name" value="Homeodomain-like"/>
    <property type="match status" value="1"/>
</dbReference>
<sequence length="371" mass="39777">MLYSETNDRSRPAKSAAVNATLLTPFASDPGYGHFIAGCRSRGGTVVEVGLIAVDDVADFGLTALLEVLGTAASLRLETDAGSEPWTVTPIGLGAEVRTGFGHRAPTTPIPSLTRLPDVLVMPAVNTKEATGLLERVTSARNRPILELLCEARAEHVEIAAACTGTFFLAESGVLDGETATTSWWLAPVFRRRYPKVDLQEGLVISQSEGVTTAGAAFSHIDLGLAIIRSHNPALADLVDRYLLIGSKASQAAFAIPAVMAGYDPITSAFERWVRDHLAQPIQIASAAHHLGVSERTLQRTTADVLGMSPVDFINEIRLDKATQLVRTTNLTAAEIATRVGYLNVSTLRDLFHRRRGTTISALRRAAPKHV</sequence>
<gene>
    <name evidence="5" type="ORF">HDA39_002643</name>
</gene>
<keyword evidence="6" id="KW-1185">Reference proteome</keyword>
<dbReference type="GO" id="GO:0043565">
    <property type="term" value="F:sequence-specific DNA binding"/>
    <property type="evidence" value="ECO:0007669"/>
    <property type="project" value="InterPro"/>
</dbReference>
<dbReference type="Gene3D" id="3.40.50.880">
    <property type="match status" value="1"/>
</dbReference>
<dbReference type="SUPFAM" id="SSF46689">
    <property type="entry name" value="Homeodomain-like"/>
    <property type="match status" value="1"/>
</dbReference>
<evidence type="ECO:0000313" key="5">
    <source>
        <dbReference type="EMBL" id="MBB5835909.1"/>
    </source>
</evidence>
<organism evidence="5 6">
    <name type="scientific">Kribbella italica</name>
    <dbReference type="NCBI Taxonomy" id="1540520"/>
    <lineage>
        <taxon>Bacteria</taxon>
        <taxon>Bacillati</taxon>
        <taxon>Actinomycetota</taxon>
        <taxon>Actinomycetes</taxon>
        <taxon>Propionibacteriales</taxon>
        <taxon>Kribbellaceae</taxon>
        <taxon>Kribbella</taxon>
    </lineage>
</organism>
<dbReference type="EMBL" id="JACHMY010000001">
    <property type="protein sequence ID" value="MBB5835909.1"/>
    <property type="molecule type" value="Genomic_DNA"/>
</dbReference>
<dbReference type="AlphaFoldDB" id="A0A7W9J5E3"/>
<dbReference type="SMART" id="SM00342">
    <property type="entry name" value="HTH_ARAC"/>
    <property type="match status" value="1"/>
</dbReference>
<dbReference type="Proteomes" id="UP000549971">
    <property type="component" value="Unassembled WGS sequence"/>
</dbReference>
<keyword evidence="3" id="KW-0804">Transcription</keyword>
<proteinExistence type="predicted"/>
<dbReference type="GO" id="GO:0003700">
    <property type="term" value="F:DNA-binding transcription factor activity"/>
    <property type="evidence" value="ECO:0007669"/>
    <property type="project" value="InterPro"/>
</dbReference>
<evidence type="ECO:0000256" key="2">
    <source>
        <dbReference type="ARBA" id="ARBA00023125"/>
    </source>
</evidence>
<dbReference type="InterPro" id="IPR009057">
    <property type="entry name" value="Homeodomain-like_sf"/>
</dbReference>
<protein>
    <submittedName>
        <fullName evidence="5">Transcriptional regulator GlxA family with amidase domain</fullName>
    </submittedName>
</protein>
<keyword evidence="1" id="KW-0805">Transcription regulation</keyword>